<organism evidence="1 2">
    <name type="scientific">Eragrostis curvula</name>
    <name type="common">weeping love grass</name>
    <dbReference type="NCBI Taxonomy" id="38414"/>
    <lineage>
        <taxon>Eukaryota</taxon>
        <taxon>Viridiplantae</taxon>
        <taxon>Streptophyta</taxon>
        <taxon>Embryophyta</taxon>
        <taxon>Tracheophyta</taxon>
        <taxon>Spermatophyta</taxon>
        <taxon>Magnoliopsida</taxon>
        <taxon>Liliopsida</taxon>
        <taxon>Poales</taxon>
        <taxon>Poaceae</taxon>
        <taxon>PACMAD clade</taxon>
        <taxon>Chloridoideae</taxon>
        <taxon>Eragrostideae</taxon>
        <taxon>Eragrostidinae</taxon>
        <taxon>Eragrostis</taxon>
    </lineage>
</organism>
<sequence>MHMWASALKSGRVPKIGPERKPWVSAPLSLKKWPGWSPIGERLLPLPLYMKINEILMDLHRKKMASNMCAWPQNDLKEAARAPKILENFINCLLP</sequence>
<protein>
    <submittedName>
        <fullName evidence="1">Uncharacterized protein</fullName>
    </submittedName>
</protein>
<evidence type="ECO:0000313" key="2">
    <source>
        <dbReference type="Proteomes" id="UP000324897"/>
    </source>
</evidence>
<dbReference type="EMBL" id="RWGY01000011">
    <property type="protein sequence ID" value="TVU27570.1"/>
    <property type="molecule type" value="Genomic_DNA"/>
</dbReference>
<gene>
    <name evidence="1" type="ORF">EJB05_19060</name>
</gene>
<evidence type="ECO:0000313" key="1">
    <source>
        <dbReference type="EMBL" id="TVU27570.1"/>
    </source>
</evidence>
<keyword evidence="2" id="KW-1185">Reference proteome</keyword>
<proteinExistence type="predicted"/>
<dbReference type="Gramene" id="TVU27570">
    <property type="protein sequence ID" value="TVU27570"/>
    <property type="gene ID" value="EJB05_19060"/>
</dbReference>
<reference evidence="1 2" key="1">
    <citation type="journal article" date="2019" name="Sci. Rep.">
        <title>A high-quality genome of Eragrostis curvula grass provides insights into Poaceae evolution and supports new strategies to enhance forage quality.</title>
        <authorList>
            <person name="Carballo J."/>
            <person name="Santos B.A.C.M."/>
            <person name="Zappacosta D."/>
            <person name="Garbus I."/>
            <person name="Selva J.P."/>
            <person name="Gallo C.A."/>
            <person name="Diaz A."/>
            <person name="Albertini E."/>
            <person name="Caccamo M."/>
            <person name="Echenique V."/>
        </authorList>
    </citation>
    <scope>NUCLEOTIDE SEQUENCE [LARGE SCALE GENOMIC DNA]</scope>
    <source>
        <strain evidence="2">cv. Victoria</strain>
        <tissue evidence="1">Leaf</tissue>
    </source>
</reference>
<dbReference type="AlphaFoldDB" id="A0A5J9UWZ2"/>
<name>A0A5J9UWZ2_9POAL</name>
<accession>A0A5J9UWZ2</accession>
<comment type="caution">
    <text evidence="1">The sequence shown here is derived from an EMBL/GenBank/DDBJ whole genome shotgun (WGS) entry which is preliminary data.</text>
</comment>
<feature type="non-terminal residue" evidence="1">
    <location>
        <position position="1"/>
    </location>
</feature>
<dbReference type="Proteomes" id="UP000324897">
    <property type="component" value="Chromosome 1"/>
</dbReference>